<accession>A0A165ACF8</accession>
<dbReference type="AlphaFoldDB" id="A0A165ACF8"/>
<dbReference type="GeneID" id="28901422"/>
<dbReference type="InterPro" id="IPR029070">
    <property type="entry name" value="Chitinase_insertion_sf"/>
</dbReference>
<reference evidence="15 16" key="1">
    <citation type="journal article" date="2016" name="Fungal Biol.">
        <title>The genome of Xylona heveae provides a window into fungal endophytism.</title>
        <authorList>
            <person name="Gazis R."/>
            <person name="Kuo A."/>
            <person name="Riley R."/>
            <person name="LaButti K."/>
            <person name="Lipzen A."/>
            <person name="Lin J."/>
            <person name="Amirebrahimi M."/>
            <person name="Hesse C.N."/>
            <person name="Spatafora J.W."/>
            <person name="Henrissat B."/>
            <person name="Hainaut M."/>
            <person name="Grigoriev I.V."/>
            <person name="Hibbett D.S."/>
        </authorList>
    </citation>
    <scope>NUCLEOTIDE SEQUENCE [LARGE SCALE GENOMIC DNA]</scope>
    <source>
        <strain evidence="15 16">TC161</strain>
    </source>
</reference>
<feature type="disulfide bond" evidence="10">
    <location>
        <begin position="85"/>
        <end position="97"/>
    </location>
</feature>
<comment type="similarity">
    <text evidence="2">Belongs to the glycosyl hydrolase 18 family. Chitinase class V subfamily.</text>
</comment>
<dbReference type="GO" id="GO:0006032">
    <property type="term" value="P:chitin catabolic process"/>
    <property type="evidence" value="ECO:0007669"/>
    <property type="project" value="UniProtKB-KW"/>
</dbReference>
<keyword evidence="4 10" id="KW-0147">Chitin-binding</keyword>
<gene>
    <name evidence="15" type="ORF">L228DRAFT_284976</name>
</gene>
<dbReference type="InterPro" id="IPR001002">
    <property type="entry name" value="Chitin-bd_1"/>
</dbReference>
<dbReference type="GO" id="GO:0008843">
    <property type="term" value="F:endochitinase activity"/>
    <property type="evidence" value="ECO:0007669"/>
    <property type="project" value="UniProtKB-EC"/>
</dbReference>
<dbReference type="InParanoid" id="A0A165ACF8"/>
<comment type="catalytic activity">
    <reaction evidence="1">
        <text>Random endo-hydrolysis of N-acetyl-beta-D-glucosaminide (1-&gt;4)-beta-linkages in chitin and chitodextrins.</text>
        <dbReference type="EC" id="3.2.1.14"/>
    </reaction>
</comment>
<dbReference type="Gene3D" id="3.30.60.10">
    <property type="entry name" value="Endochitinase-like"/>
    <property type="match status" value="1"/>
</dbReference>
<evidence type="ECO:0000256" key="9">
    <source>
        <dbReference type="ARBA" id="ARBA00023326"/>
    </source>
</evidence>
<keyword evidence="6" id="KW-0146">Chitin degradation</keyword>
<dbReference type="GO" id="GO:0000272">
    <property type="term" value="P:polysaccharide catabolic process"/>
    <property type="evidence" value="ECO:0007669"/>
    <property type="project" value="UniProtKB-KW"/>
</dbReference>
<evidence type="ECO:0000256" key="12">
    <source>
        <dbReference type="SAM" id="SignalP"/>
    </source>
</evidence>
<dbReference type="CDD" id="cd06922">
    <property type="entry name" value="ChtBD1_GH18_1"/>
    <property type="match status" value="1"/>
</dbReference>
<dbReference type="PROSITE" id="PS51910">
    <property type="entry name" value="GH18_2"/>
    <property type="match status" value="1"/>
</dbReference>
<dbReference type="GO" id="GO:0008061">
    <property type="term" value="F:chitin binding"/>
    <property type="evidence" value="ECO:0007669"/>
    <property type="project" value="UniProtKB-UniRule"/>
</dbReference>
<dbReference type="InterPro" id="IPR001223">
    <property type="entry name" value="Glyco_hydro18_cat"/>
</dbReference>
<dbReference type="EC" id="3.2.1.14" evidence="3"/>
<evidence type="ECO:0000259" key="14">
    <source>
        <dbReference type="PROSITE" id="PS51910"/>
    </source>
</evidence>
<dbReference type="PROSITE" id="PS50941">
    <property type="entry name" value="CHIT_BIND_I_2"/>
    <property type="match status" value="1"/>
</dbReference>
<dbReference type="PROSITE" id="PS00026">
    <property type="entry name" value="CHIT_BIND_I_1"/>
    <property type="match status" value="1"/>
</dbReference>
<keyword evidence="8 11" id="KW-0326">Glycosidase</keyword>
<keyword evidence="10" id="KW-1015">Disulfide bond</keyword>
<dbReference type="Pfam" id="PF00704">
    <property type="entry name" value="Glyco_hydro_18"/>
    <property type="match status" value="1"/>
</dbReference>
<dbReference type="InterPro" id="IPR001579">
    <property type="entry name" value="Glyco_hydro_18_chit_AS"/>
</dbReference>
<feature type="domain" description="GH18" evidence="14">
    <location>
        <begin position="121"/>
        <end position="480"/>
    </location>
</feature>
<feature type="domain" description="Chitin-binding type-1" evidence="13">
    <location>
        <begin position="68"/>
        <end position="120"/>
    </location>
</feature>
<evidence type="ECO:0000313" key="16">
    <source>
        <dbReference type="Proteomes" id="UP000076632"/>
    </source>
</evidence>
<dbReference type="OMA" id="WTGHKSL"/>
<dbReference type="InterPro" id="IPR036861">
    <property type="entry name" value="Endochitinase-like_sf"/>
</dbReference>
<evidence type="ECO:0000256" key="7">
    <source>
        <dbReference type="ARBA" id="ARBA00023277"/>
    </source>
</evidence>
<evidence type="ECO:0000256" key="4">
    <source>
        <dbReference type="ARBA" id="ARBA00022669"/>
    </source>
</evidence>
<evidence type="ECO:0000256" key="2">
    <source>
        <dbReference type="ARBA" id="ARBA00008682"/>
    </source>
</evidence>
<dbReference type="SUPFAM" id="SSF54556">
    <property type="entry name" value="Chitinase insertion domain"/>
    <property type="match status" value="1"/>
</dbReference>
<dbReference type="SUPFAM" id="SSF57016">
    <property type="entry name" value="Plant lectins/antimicrobial peptides"/>
    <property type="match status" value="1"/>
</dbReference>
<dbReference type="CDD" id="cd00035">
    <property type="entry name" value="ChtBD1"/>
    <property type="match status" value="1"/>
</dbReference>
<evidence type="ECO:0000256" key="10">
    <source>
        <dbReference type="PROSITE-ProRule" id="PRU00261"/>
    </source>
</evidence>
<dbReference type="SMART" id="SM00270">
    <property type="entry name" value="ChtBD1"/>
    <property type="match status" value="2"/>
</dbReference>
<evidence type="ECO:0000256" key="6">
    <source>
        <dbReference type="ARBA" id="ARBA00023024"/>
    </source>
</evidence>
<dbReference type="SMART" id="SM00636">
    <property type="entry name" value="Glyco_18"/>
    <property type="match status" value="1"/>
</dbReference>
<feature type="chain" id="PRO_5007855240" description="chitinase" evidence="12">
    <location>
        <begin position="23"/>
        <end position="1169"/>
    </location>
</feature>
<dbReference type="PANTHER" id="PTHR11177">
    <property type="entry name" value="CHITINASE"/>
    <property type="match status" value="1"/>
</dbReference>
<evidence type="ECO:0000256" key="3">
    <source>
        <dbReference type="ARBA" id="ARBA00012729"/>
    </source>
</evidence>
<proteinExistence type="inferred from homology"/>
<dbReference type="Gene3D" id="3.20.20.80">
    <property type="entry name" value="Glycosidases"/>
    <property type="match status" value="1"/>
</dbReference>
<dbReference type="EMBL" id="KV407463">
    <property type="protein sequence ID" value="KZF20249.1"/>
    <property type="molecule type" value="Genomic_DNA"/>
</dbReference>
<dbReference type="STRING" id="1328760.A0A165ACF8"/>
<dbReference type="InterPro" id="IPR018371">
    <property type="entry name" value="Chitin-binding_1_CS"/>
</dbReference>
<dbReference type="InterPro" id="IPR017853">
    <property type="entry name" value="GH"/>
</dbReference>
<evidence type="ECO:0000256" key="11">
    <source>
        <dbReference type="RuleBase" id="RU000489"/>
    </source>
</evidence>
<dbReference type="RefSeq" id="XP_018185804.1">
    <property type="nucleotide sequence ID" value="XM_018336285.1"/>
</dbReference>
<evidence type="ECO:0000313" key="15">
    <source>
        <dbReference type="EMBL" id="KZF20249.1"/>
    </source>
</evidence>
<keyword evidence="5 11" id="KW-0378">Hydrolase</keyword>
<evidence type="ECO:0000256" key="8">
    <source>
        <dbReference type="ARBA" id="ARBA00023295"/>
    </source>
</evidence>
<name>A0A165ACF8_XYLHT</name>
<keyword evidence="16" id="KW-1185">Reference proteome</keyword>
<organism evidence="15 16">
    <name type="scientific">Xylona heveae (strain CBS 132557 / TC161)</name>
    <dbReference type="NCBI Taxonomy" id="1328760"/>
    <lineage>
        <taxon>Eukaryota</taxon>
        <taxon>Fungi</taxon>
        <taxon>Dikarya</taxon>
        <taxon>Ascomycota</taxon>
        <taxon>Pezizomycotina</taxon>
        <taxon>Xylonomycetes</taxon>
        <taxon>Xylonales</taxon>
        <taxon>Xylonaceae</taxon>
        <taxon>Xylona</taxon>
    </lineage>
</organism>
<dbReference type="InterPro" id="IPR050314">
    <property type="entry name" value="Glycosyl_Hydrlase_18"/>
</dbReference>
<keyword evidence="7" id="KW-0119">Carbohydrate metabolism</keyword>
<dbReference type="Pfam" id="PF00187">
    <property type="entry name" value="Chitin_bind_1"/>
    <property type="match status" value="1"/>
</dbReference>
<feature type="disulfide bond" evidence="10">
    <location>
        <begin position="90"/>
        <end position="104"/>
    </location>
</feature>
<dbReference type="PANTHER" id="PTHR11177:SF333">
    <property type="entry name" value="CHITINASE"/>
    <property type="match status" value="1"/>
</dbReference>
<dbReference type="Gene3D" id="3.10.50.10">
    <property type="match status" value="1"/>
</dbReference>
<sequence length="1169" mass="124643">MQLLRLIAGCAILSLPVSALLADDPSSDPYSCSASKPCKIGCCSKTGVCGLGPQFCGSDVCISSCDAKSECDPGWGAQWSNKEGCPLNVCCSKYGFCGTTSEFCGSKKVAEPSCGGNSASQKVIGYYEGWSSTRQCRGMYPEDLLLTAYTHMNYAFAFVDPNSFAVAPMSAGDTELYPRFTALKKYNPGLQTWISIGGWSMNDPDQPTAATFSNLAGSADAQSKFFKSLVNFMSTYGFDGVDIDWEYPVAPERSGKPADFANYVSFLKNLKNALGSGGHNYGLTITLPSSYWYMQNFDIKSIEPIVDWFNVMTYDLHGTWDSTDPYIGAVVNAHTNLTEITQTFDLLWRNSIDPSKVVMGMGFYGRSFTLSDPSCNTAGCPFSSGGNPGPCSASAGTLMYSEIEDIVSAGATVTEDKDAGVAIVTWGGNQWVSYDNADTLKQKMDYANGKCLGGVMIWAASTDDASGTAIKALTGAAGRNTFTEAALFNWPKKPIGQCVWGDCDAGCPTGFQPATGTGGKVSGYAGIFNGCKKGSSRYYCCPTGSAPKCEWKGTAPFCGATSGGRCSDNEVEVTTSTSATGHTCWTGHKSLCCSHTDSDNTLGQCSWEGSAPFCTTAGVLLSPGVFFTSANCPSDKPNKQTTSKYGPGGDKPCLYDGGWKSYCCANPNPWANSHCAWHQGTADSWTGWAQSWIAGGLAHGILAPVLGTDCKGECPAGQVPIATDGTSCQPGTYSYYCCDNPNAPALPAPGDISLCPSPPGLPGRNSGPDPDGSAPHIYAEADDFDGDCTLYALSSSTSKLKARDLDTLTIEDVRRWEQDLLTIKLSSNGGEVLLNDFWEPEFDSDEPLSENNHSLEARSLLAKRTLDKGSKLKFCSPGQPDIYMYPQTYSGYRTIARLANKGWITIAKPAICGAIGVASLLTQPNNEDFVTEHVFEKQSLRNAIQYMTNGKLPGGGALSAGKAAVTGVFDATGAFFSNWPSALTPSFGDTPQATAFGALGHAQAPADYANLQVCDADLNAIKERIVAGITFLSSDKWKAFGELEKVSYLSDVIDTFSYMRYTQTAQSYNAAYKSLVSFWSLFSSHPSAQAGYDYVGAFKQIVSADIDNQVSTATTLFKTYLQDAISIWNDPSITGVHPASVVTENQDALADFLKNIGTYISLDKLTMTS</sequence>
<evidence type="ECO:0000259" key="13">
    <source>
        <dbReference type="PROSITE" id="PS50941"/>
    </source>
</evidence>
<dbReference type="InterPro" id="IPR011583">
    <property type="entry name" value="Chitinase_II/V-like_cat"/>
</dbReference>
<protein>
    <recommendedName>
        <fullName evidence="3">chitinase</fullName>
        <ecNumber evidence="3">3.2.1.14</ecNumber>
    </recommendedName>
</protein>
<dbReference type="OrthoDB" id="73875at2759"/>
<keyword evidence="12" id="KW-0732">Signal</keyword>
<comment type="caution">
    <text evidence="10">Lacks conserved residue(s) required for the propagation of feature annotation.</text>
</comment>
<evidence type="ECO:0000256" key="1">
    <source>
        <dbReference type="ARBA" id="ARBA00000822"/>
    </source>
</evidence>
<dbReference type="PROSITE" id="PS01095">
    <property type="entry name" value="GH18_1"/>
    <property type="match status" value="1"/>
</dbReference>
<dbReference type="SUPFAM" id="SSF51445">
    <property type="entry name" value="(Trans)glycosidases"/>
    <property type="match status" value="1"/>
</dbReference>
<keyword evidence="9" id="KW-0624">Polysaccharide degradation</keyword>
<evidence type="ECO:0000256" key="5">
    <source>
        <dbReference type="ARBA" id="ARBA00022801"/>
    </source>
</evidence>
<feature type="signal peptide" evidence="12">
    <location>
        <begin position="1"/>
        <end position="22"/>
    </location>
</feature>
<dbReference type="Proteomes" id="UP000076632">
    <property type="component" value="Unassembled WGS sequence"/>
</dbReference>